<dbReference type="EMBL" id="OV170232">
    <property type="protein sequence ID" value="CAH0718094.1"/>
    <property type="molecule type" value="Genomic_DNA"/>
</dbReference>
<protein>
    <submittedName>
        <fullName evidence="2">Uncharacterized protein</fullName>
    </submittedName>
</protein>
<evidence type="ECO:0000313" key="2">
    <source>
        <dbReference type="EMBL" id="CAH0718094.1"/>
    </source>
</evidence>
<organism evidence="2 3">
    <name type="scientific">Brenthis ino</name>
    <name type="common">lesser marbled fritillary</name>
    <dbReference type="NCBI Taxonomy" id="405034"/>
    <lineage>
        <taxon>Eukaryota</taxon>
        <taxon>Metazoa</taxon>
        <taxon>Ecdysozoa</taxon>
        <taxon>Arthropoda</taxon>
        <taxon>Hexapoda</taxon>
        <taxon>Insecta</taxon>
        <taxon>Pterygota</taxon>
        <taxon>Neoptera</taxon>
        <taxon>Endopterygota</taxon>
        <taxon>Lepidoptera</taxon>
        <taxon>Glossata</taxon>
        <taxon>Ditrysia</taxon>
        <taxon>Papilionoidea</taxon>
        <taxon>Nymphalidae</taxon>
        <taxon>Heliconiinae</taxon>
        <taxon>Argynnini</taxon>
        <taxon>Brenthis</taxon>
    </lineage>
</organism>
<dbReference type="AlphaFoldDB" id="A0A8J9Y5H5"/>
<feature type="region of interest" description="Disordered" evidence="1">
    <location>
        <begin position="1"/>
        <end position="21"/>
    </location>
</feature>
<accession>A0A8J9Y5H5</accession>
<proteinExistence type="predicted"/>
<feature type="non-terminal residue" evidence="2">
    <location>
        <position position="68"/>
    </location>
</feature>
<gene>
    <name evidence="2" type="ORF">BINO364_LOCUS4628</name>
</gene>
<dbReference type="Proteomes" id="UP000838878">
    <property type="component" value="Chromosome 12"/>
</dbReference>
<evidence type="ECO:0000313" key="3">
    <source>
        <dbReference type="Proteomes" id="UP000838878"/>
    </source>
</evidence>
<evidence type="ECO:0000256" key="1">
    <source>
        <dbReference type="SAM" id="MobiDB-lite"/>
    </source>
</evidence>
<name>A0A8J9Y5H5_9NEOP</name>
<keyword evidence="3" id="KW-1185">Reference proteome</keyword>
<sequence length="68" mass="7262">MFSSGQKQADDDDDDEPLKSSTIHILALSPEQLGGLHHSEGSVLDLHIKNSRGVVLEIPGLHGSEECA</sequence>
<reference evidence="2" key="1">
    <citation type="submission" date="2021-12" db="EMBL/GenBank/DDBJ databases">
        <authorList>
            <person name="Martin H S."/>
        </authorList>
    </citation>
    <scope>NUCLEOTIDE SEQUENCE</scope>
</reference>